<feature type="transmembrane region" description="Helical" evidence="6">
    <location>
        <begin position="223"/>
        <end position="242"/>
    </location>
</feature>
<feature type="compositionally biased region" description="Basic and acidic residues" evidence="5">
    <location>
        <begin position="40"/>
        <end position="52"/>
    </location>
</feature>
<dbReference type="Pfam" id="PF07690">
    <property type="entry name" value="MFS_1"/>
    <property type="match status" value="1"/>
</dbReference>
<dbReference type="STRING" id="2025994.A0A2T3A9N4"/>
<dbReference type="Proteomes" id="UP000241462">
    <property type="component" value="Unassembled WGS sequence"/>
</dbReference>
<feature type="transmembrane region" description="Helical" evidence="6">
    <location>
        <begin position="557"/>
        <end position="573"/>
    </location>
</feature>
<dbReference type="OrthoDB" id="3936150at2759"/>
<gene>
    <name evidence="8" type="ORF">BD289DRAFT_235794</name>
</gene>
<feature type="region of interest" description="Disordered" evidence="5">
    <location>
        <begin position="1"/>
        <end position="121"/>
    </location>
</feature>
<dbReference type="GO" id="GO:0010509">
    <property type="term" value="P:intracellular polyamine homeostasis"/>
    <property type="evidence" value="ECO:0007669"/>
    <property type="project" value="TreeGrafter"/>
</dbReference>
<organism evidence="8 9">
    <name type="scientific">Coniella lustricola</name>
    <dbReference type="NCBI Taxonomy" id="2025994"/>
    <lineage>
        <taxon>Eukaryota</taxon>
        <taxon>Fungi</taxon>
        <taxon>Dikarya</taxon>
        <taxon>Ascomycota</taxon>
        <taxon>Pezizomycotina</taxon>
        <taxon>Sordariomycetes</taxon>
        <taxon>Sordariomycetidae</taxon>
        <taxon>Diaporthales</taxon>
        <taxon>Schizoparmaceae</taxon>
        <taxon>Coniella</taxon>
    </lineage>
</organism>
<keyword evidence="2 6" id="KW-0812">Transmembrane</keyword>
<keyword evidence="3 6" id="KW-1133">Transmembrane helix</keyword>
<dbReference type="AlphaFoldDB" id="A0A2T3A9N4"/>
<dbReference type="PANTHER" id="PTHR23502:SF5">
    <property type="entry name" value="QUINIDINE RESISTANCE PROTEIN 3"/>
    <property type="match status" value="1"/>
</dbReference>
<evidence type="ECO:0000313" key="9">
    <source>
        <dbReference type="Proteomes" id="UP000241462"/>
    </source>
</evidence>
<dbReference type="Gene3D" id="1.20.1720.10">
    <property type="entry name" value="Multidrug resistance protein D"/>
    <property type="match status" value="1"/>
</dbReference>
<feature type="transmembrane region" description="Helical" evidence="6">
    <location>
        <begin position="490"/>
        <end position="507"/>
    </location>
</feature>
<feature type="transmembrane region" description="Helical" evidence="6">
    <location>
        <begin position="191"/>
        <end position="211"/>
    </location>
</feature>
<feature type="transmembrane region" description="Helical" evidence="6">
    <location>
        <begin position="313"/>
        <end position="331"/>
    </location>
</feature>
<dbReference type="CDD" id="cd17323">
    <property type="entry name" value="MFS_Tpo1_MDR_like"/>
    <property type="match status" value="1"/>
</dbReference>
<dbReference type="Gene3D" id="1.20.1250.20">
    <property type="entry name" value="MFS general substrate transporter like domains"/>
    <property type="match status" value="1"/>
</dbReference>
<feature type="compositionally biased region" description="Acidic residues" evidence="5">
    <location>
        <begin position="58"/>
        <end position="67"/>
    </location>
</feature>
<feature type="compositionally biased region" description="Basic and acidic residues" evidence="5">
    <location>
        <begin position="1"/>
        <end position="11"/>
    </location>
</feature>
<dbReference type="SUPFAM" id="SSF103473">
    <property type="entry name" value="MFS general substrate transporter"/>
    <property type="match status" value="1"/>
</dbReference>
<feature type="domain" description="Major facilitator superfamily (MFS) profile" evidence="7">
    <location>
        <begin position="157"/>
        <end position="605"/>
    </location>
</feature>
<evidence type="ECO:0000313" key="8">
    <source>
        <dbReference type="EMBL" id="PSR87286.1"/>
    </source>
</evidence>
<dbReference type="PROSITE" id="PS50850">
    <property type="entry name" value="MFS"/>
    <property type="match status" value="1"/>
</dbReference>
<evidence type="ECO:0000259" key="7">
    <source>
        <dbReference type="PROSITE" id="PS50850"/>
    </source>
</evidence>
<dbReference type="PANTHER" id="PTHR23502">
    <property type="entry name" value="MAJOR FACILITATOR SUPERFAMILY"/>
    <property type="match status" value="1"/>
</dbReference>
<accession>A0A2T3A9N4</accession>
<dbReference type="GO" id="GO:0015203">
    <property type="term" value="F:polyamine transmembrane transporter activity"/>
    <property type="evidence" value="ECO:0007669"/>
    <property type="project" value="TreeGrafter"/>
</dbReference>
<dbReference type="InParanoid" id="A0A2T3A9N4"/>
<feature type="compositionally biased region" description="Basic and acidic residues" evidence="5">
    <location>
        <begin position="68"/>
        <end position="84"/>
    </location>
</feature>
<dbReference type="EMBL" id="KZ678430">
    <property type="protein sequence ID" value="PSR87286.1"/>
    <property type="molecule type" value="Genomic_DNA"/>
</dbReference>
<comment type="subcellular location">
    <subcellularLocation>
        <location evidence="1">Membrane</location>
        <topology evidence="1">Multi-pass membrane protein</topology>
    </subcellularLocation>
</comment>
<feature type="transmembrane region" description="Helical" evidence="6">
    <location>
        <begin position="155"/>
        <end position="179"/>
    </location>
</feature>
<evidence type="ECO:0000256" key="1">
    <source>
        <dbReference type="ARBA" id="ARBA00004141"/>
    </source>
</evidence>
<feature type="transmembrane region" description="Helical" evidence="6">
    <location>
        <begin position="285"/>
        <end position="307"/>
    </location>
</feature>
<sequence>MGATHETKDGDDAPQADLNVPETTTHHESLAGSEVGDTETASHHDEKTRDQLKGGVVVDDDEHDDDEGSSHSLDDEAEEHHDPEPEGPEGLNTGVLVDPEAANAGSPRHVLSRASSSRTRPLTIVPRSKRRGLFASLVVIPEVERPYDYSRKTKWTITAIVALAAAGGPIGSNLMYPALTDIARDLNTTETVVNLTVAFYMLAMSIFPLWWSSFSETLGRRTIYIISFALFVVFSVLSALSTNIGMLIAMRILGGGASASVQAVGAGTIADLWEVFERGKAMNTFYLGPLLGPLLAPIVGGALAQGLGWRSTMWFLAIFGGLNFLSLLFLLPETLARRKPAAASPPASPADNGDLNRTNSLARMSTRQSVAVKTKRGIVILRRFLIDPLDCIRFLRLPPVAIVVAFAAITFSSLFILNIAVQSTFSVAPYNYSTIIVGLLYIPSSLGYFITSIVGGRWVDHIMQREAVKAGRYDAKGKLIFLPEDRLRENAWIAASMFPLALIWFGWCADYGVFWFATVVPNFFFGVGSMLVFGAVTTMLTEFMPKRSSSGVALNNFVRNIFSCIGVVVTQPLIDVMGVGWLCTMVALFALISGNVCLFLLSRNSERWRVKIDAQMGVERAAK</sequence>
<feature type="transmembrane region" description="Helical" evidence="6">
    <location>
        <begin position="513"/>
        <end position="536"/>
    </location>
</feature>
<keyword evidence="4 6" id="KW-0472">Membrane</keyword>
<evidence type="ECO:0000256" key="5">
    <source>
        <dbReference type="SAM" id="MobiDB-lite"/>
    </source>
</evidence>
<dbReference type="GO" id="GO:0005886">
    <property type="term" value="C:plasma membrane"/>
    <property type="evidence" value="ECO:0007669"/>
    <property type="project" value="TreeGrafter"/>
</dbReference>
<feature type="transmembrane region" description="Helical" evidence="6">
    <location>
        <begin position="400"/>
        <end position="420"/>
    </location>
</feature>
<evidence type="ECO:0000256" key="6">
    <source>
        <dbReference type="SAM" id="Phobius"/>
    </source>
</evidence>
<reference evidence="8 9" key="1">
    <citation type="journal article" date="2018" name="Mycol. Prog.">
        <title>Coniella lustricola, a new species from submerged detritus.</title>
        <authorList>
            <person name="Raudabaugh D.B."/>
            <person name="Iturriaga T."/>
            <person name="Carver A."/>
            <person name="Mondo S."/>
            <person name="Pangilinan J."/>
            <person name="Lipzen A."/>
            <person name="He G."/>
            <person name="Amirebrahimi M."/>
            <person name="Grigoriev I.V."/>
            <person name="Miller A.N."/>
        </authorList>
    </citation>
    <scope>NUCLEOTIDE SEQUENCE [LARGE SCALE GENOMIC DNA]</scope>
    <source>
        <strain evidence="8 9">B22-T-1</strain>
    </source>
</reference>
<dbReference type="InterPro" id="IPR036259">
    <property type="entry name" value="MFS_trans_sf"/>
</dbReference>
<protein>
    <submittedName>
        <fullName evidence="8">Major facilitator superfamily domain-containing protein</fullName>
    </submittedName>
</protein>
<evidence type="ECO:0000256" key="3">
    <source>
        <dbReference type="ARBA" id="ARBA00022989"/>
    </source>
</evidence>
<name>A0A2T3A9N4_9PEZI</name>
<dbReference type="InterPro" id="IPR011701">
    <property type="entry name" value="MFS"/>
</dbReference>
<dbReference type="InterPro" id="IPR020846">
    <property type="entry name" value="MFS_dom"/>
</dbReference>
<feature type="transmembrane region" description="Helical" evidence="6">
    <location>
        <begin position="432"/>
        <end position="455"/>
    </location>
</feature>
<keyword evidence="9" id="KW-1185">Reference proteome</keyword>
<feature type="transmembrane region" description="Helical" evidence="6">
    <location>
        <begin position="248"/>
        <end position="273"/>
    </location>
</feature>
<feature type="transmembrane region" description="Helical" evidence="6">
    <location>
        <begin position="579"/>
        <end position="601"/>
    </location>
</feature>
<proteinExistence type="predicted"/>
<evidence type="ECO:0000256" key="4">
    <source>
        <dbReference type="ARBA" id="ARBA00023136"/>
    </source>
</evidence>
<dbReference type="FunCoup" id="A0A2T3A9N4">
    <property type="interactions" value="16"/>
</dbReference>
<evidence type="ECO:0000256" key="2">
    <source>
        <dbReference type="ARBA" id="ARBA00022692"/>
    </source>
</evidence>